<accession>A0A6A4P9F8</accession>
<dbReference type="Proteomes" id="UP000447434">
    <property type="component" value="Chromosome 15"/>
</dbReference>
<gene>
    <name evidence="1" type="ORF">Lalb_Chr15g0080051</name>
</gene>
<evidence type="ECO:0000313" key="2">
    <source>
        <dbReference type="Proteomes" id="UP000447434"/>
    </source>
</evidence>
<keyword evidence="2" id="KW-1185">Reference proteome</keyword>
<organism evidence="1 2">
    <name type="scientific">Lupinus albus</name>
    <name type="common">White lupine</name>
    <name type="synonym">Lupinus termis</name>
    <dbReference type="NCBI Taxonomy" id="3870"/>
    <lineage>
        <taxon>Eukaryota</taxon>
        <taxon>Viridiplantae</taxon>
        <taxon>Streptophyta</taxon>
        <taxon>Embryophyta</taxon>
        <taxon>Tracheophyta</taxon>
        <taxon>Spermatophyta</taxon>
        <taxon>Magnoliopsida</taxon>
        <taxon>eudicotyledons</taxon>
        <taxon>Gunneridae</taxon>
        <taxon>Pentapetalae</taxon>
        <taxon>rosids</taxon>
        <taxon>fabids</taxon>
        <taxon>Fabales</taxon>
        <taxon>Fabaceae</taxon>
        <taxon>Papilionoideae</taxon>
        <taxon>50 kb inversion clade</taxon>
        <taxon>genistoids sensu lato</taxon>
        <taxon>core genistoids</taxon>
        <taxon>Genisteae</taxon>
        <taxon>Lupinus</taxon>
    </lineage>
</organism>
<name>A0A6A4P9F8_LUPAL</name>
<protein>
    <submittedName>
        <fullName evidence="1">Uncharacterized protein</fullName>
    </submittedName>
</protein>
<dbReference type="EMBL" id="WOCE01000015">
    <property type="protein sequence ID" value="KAE9598371.1"/>
    <property type="molecule type" value="Genomic_DNA"/>
</dbReference>
<dbReference type="AlphaFoldDB" id="A0A6A4P9F8"/>
<evidence type="ECO:0000313" key="1">
    <source>
        <dbReference type="EMBL" id="KAE9598371.1"/>
    </source>
</evidence>
<reference evidence="2" key="1">
    <citation type="journal article" date="2020" name="Nat. Commun.">
        <title>Genome sequence of the cluster root forming white lupin.</title>
        <authorList>
            <person name="Hufnagel B."/>
            <person name="Marques A."/>
            <person name="Soriano A."/>
            <person name="Marques L."/>
            <person name="Divol F."/>
            <person name="Doumas P."/>
            <person name="Sallet E."/>
            <person name="Mancinotti D."/>
            <person name="Carrere S."/>
            <person name="Marande W."/>
            <person name="Arribat S."/>
            <person name="Keller J."/>
            <person name="Huneau C."/>
            <person name="Blein T."/>
            <person name="Aime D."/>
            <person name="Laguerre M."/>
            <person name="Taylor J."/>
            <person name="Schubert V."/>
            <person name="Nelson M."/>
            <person name="Geu-Flores F."/>
            <person name="Crespi M."/>
            <person name="Gallardo-Guerrero K."/>
            <person name="Delaux P.-M."/>
            <person name="Salse J."/>
            <person name="Berges H."/>
            <person name="Guyot R."/>
            <person name="Gouzy J."/>
            <person name="Peret B."/>
        </authorList>
    </citation>
    <scope>NUCLEOTIDE SEQUENCE [LARGE SCALE GENOMIC DNA]</scope>
    <source>
        <strain evidence="2">cv. Amiga</strain>
    </source>
</reference>
<sequence length="43" mass="5175">MILVFRCSEKRMEETQQREKIRDDTSFRSKVRLLQQSLVASQC</sequence>
<proteinExistence type="predicted"/>
<comment type="caution">
    <text evidence="1">The sequence shown here is derived from an EMBL/GenBank/DDBJ whole genome shotgun (WGS) entry which is preliminary data.</text>
</comment>